<keyword evidence="1" id="KW-0812">Transmembrane</keyword>
<dbReference type="CDD" id="cd03392">
    <property type="entry name" value="PAP2_like_2"/>
    <property type="match status" value="1"/>
</dbReference>
<evidence type="ECO:0000259" key="2">
    <source>
        <dbReference type="SMART" id="SM00014"/>
    </source>
</evidence>
<keyword evidence="4" id="KW-1185">Reference proteome</keyword>
<gene>
    <name evidence="3" type="ORF">Y717_10175</name>
</gene>
<dbReference type="RefSeq" id="WP_030349656.1">
    <property type="nucleotide sequence ID" value="NZ_AZSP01000017.1"/>
</dbReference>
<evidence type="ECO:0000256" key="1">
    <source>
        <dbReference type="SAM" id="Phobius"/>
    </source>
</evidence>
<dbReference type="Gene3D" id="1.20.144.10">
    <property type="entry name" value="Phosphatidic acid phosphatase type 2/haloperoxidase"/>
    <property type="match status" value="1"/>
</dbReference>
<comment type="caution">
    <text evidence="3">The sequence shown here is derived from an EMBL/GenBank/DDBJ whole genome shotgun (WGS) entry which is preliminary data.</text>
</comment>
<dbReference type="InterPro" id="IPR036938">
    <property type="entry name" value="PAP2/HPO_sf"/>
</dbReference>
<organism evidence="3 4">
    <name type="scientific">Streptomyces scopuliridis RB72</name>
    <dbReference type="NCBI Taxonomy" id="1440053"/>
    <lineage>
        <taxon>Bacteria</taxon>
        <taxon>Bacillati</taxon>
        <taxon>Actinomycetota</taxon>
        <taxon>Actinomycetes</taxon>
        <taxon>Kitasatosporales</taxon>
        <taxon>Streptomycetaceae</taxon>
        <taxon>Streptomyces</taxon>
    </lineage>
</organism>
<accession>A0A2T7TF62</accession>
<protein>
    <submittedName>
        <fullName evidence="3">Membrane protein</fullName>
    </submittedName>
</protein>
<dbReference type="OrthoDB" id="5289372at2"/>
<name>A0A2T7TF62_9ACTN</name>
<feature type="transmembrane region" description="Helical" evidence="1">
    <location>
        <begin position="210"/>
        <end position="229"/>
    </location>
</feature>
<feature type="transmembrane region" description="Helical" evidence="1">
    <location>
        <begin position="20"/>
        <end position="45"/>
    </location>
</feature>
<dbReference type="SMART" id="SM00014">
    <property type="entry name" value="acidPPc"/>
    <property type="match status" value="1"/>
</dbReference>
<feature type="transmembrane region" description="Helical" evidence="1">
    <location>
        <begin position="145"/>
        <end position="167"/>
    </location>
</feature>
<evidence type="ECO:0000313" key="3">
    <source>
        <dbReference type="EMBL" id="PVE13757.1"/>
    </source>
</evidence>
<evidence type="ECO:0000313" key="4">
    <source>
        <dbReference type="Proteomes" id="UP000245992"/>
    </source>
</evidence>
<dbReference type="STRING" id="1440053.GCA_000718095_00439"/>
<dbReference type="AlphaFoldDB" id="A0A2T7TF62"/>
<keyword evidence="1" id="KW-1133">Transmembrane helix</keyword>
<dbReference type="SUPFAM" id="SSF48317">
    <property type="entry name" value="Acid phosphatase/Vanadium-dependent haloperoxidase"/>
    <property type="match status" value="1"/>
</dbReference>
<keyword evidence="1" id="KW-0472">Membrane</keyword>
<dbReference type="PANTHER" id="PTHR14969">
    <property type="entry name" value="SPHINGOSINE-1-PHOSPHATE PHOSPHOHYDROLASE"/>
    <property type="match status" value="1"/>
</dbReference>
<dbReference type="InterPro" id="IPR000326">
    <property type="entry name" value="PAP2/HPO"/>
</dbReference>
<dbReference type="Pfam" id="PF01569">
    <property type="entry name" value="PAP2"/>
    <property type="match status" value="1"/>
</dbReference>
<feature type="transmembrane region" description="Helical" evidence="1">
    <location>
        <begin position="179"/>
        <end position="198"/>
    </location>
</feature>
<proteinExistence type="predicted"/>
<dbReference type="Proteomes" id="UP000245992">
    <property type="component" value="Unassembled WGS sequence"/>
</dbReference>
<dbReference type="EMBL" id="AZSP01000017">
    <property type="protein sequence ID" value="PVE13757.1"/>
    <property type="molecule type" value="Genomic_DNA"/>
</dbReference>
<feature type="transmembrane region" description="Helical" evidence="1">
    <location>
        <begin position="106"/>
        <end position="125"/>
    </location>
</feature>
<reference evidence="3 4" key="1">
    <citation type="submission" date="2013-12" db="EMBL/GenBank/DDBJ databases">
        <title>Annotated genome of Streptomyces scopuliridis.</title>
        <authorList>
            <person name="Olson J.B."/>
        </authorList>
    </citation>
    <scope>NUCLEOTIDE SEQUENCE [LARGE SCALE GENOMIC DNA]</scope>
    <source>
        <strain evidence="3 4">RB72</strain>
    </source>
</reference>
<dbReference type="PANTHER" id="PTHR14969:SF13">
    <property type="entry name" value="AT30094P"/>
    <property type="match status" value="1"/>
</dbReference>
<feature type="domain" description="Phosphatidic acid phosphatase type 2/haloperoxidase" evidence="2">
    <location>
        <begin position="107"/>
        <end position="221"/>
    </location>
</feature>
<sequence>MRSPSAPVVSPPPPARPPLAGLTTAGGVAALLAVLSGVLTVLVVMEWGPLFSFDRWVAEELHRRAVADPDVTWVNRVLTDWVWDPWTMRLLTAVAVIALWLRRERLLALWTTGTAALGAAVSQGAKAAVGRERPQWPDPVDSAHFAAFPSGHAMTAAVTCGLLLWLVRRHGADGWLWRTAVVVASVSVAGAGLTRLWLGVHWSADVWGGWLLGGCLVAFSVAVYGRVTLSRKP</sequence>